<dbReference type="Gene3D" id="1.20.58.900">
    <property type="match status" value="1"/>
</dbReference>
<dbReference type="SUPFAM" id="SSF50729">
    <property type="entry name" value="PH domain-like"/>
    <property type="match status" value="1"/>
</dbReference>
<feature type="non-terminal residue" evidence="3">
    <location>
        <position position="393"/>
    </location>
</feature>
<protein>
    <submittedName>
        <fullName evidence="3">Putative run domain-containing protein</fullName>
    </submittedName>
</protein>
<dbReference type="Pfam" id="PF02759">
    <property type="entry name" value="RUN"/>
    <property type="match status" value="1"/>
</dbReference>
<dbReference type="PROSITE" id="PS50106">
    <property type="entry name" value="PDZ"/>
    <property type="match status" value="1"/>
</dbReference>
<name>A0A0P4VNG5_9HEMI</name>
<dbReference type="EMBL" id="GDKW01002561">
    <property type="protein sequence ID" value="JAI54034.1"/>
    <property type="molecule type" value="mRNA"/>
</dbReference>
<evidence type="ECO:0000259" key="1">
    <source>
        <dbReference type="PROSITE" id="PS50106"/>
    </source>
</evidence>
<dbReference type="InterPro" id="IPR011993">
    <property type="entry name" value="PH-like_dom_sf"/>
</dbReference>
<dbReference type="Gene3D" id="2.30.29.30">
    <property type="entry name" value="Pleckstrin-homology domain (PH domain)/Phosphotyrosine-binding domain (PTB)"/>
    <property type="match status" value="1"/>
</dbReference>
<proteinExistence type="evidence at transcript level"/>
<dbReference type="AlphaFoldDB" id="A0A0P4VNG5"/>
<dbReference type="Gene3D" id="2.30.42.10">
    <property type="match status" value="1"/>
</dbReference>
<dbReference type="SUPFAM" id="SSF50156">
    <property type="entry name" value="PDZ domain-like"/>
    <property type="match status" value="1"/>
</dbReference>
<sequence length="393" mass="43768">MSVSDPLIKELKGFATKFLNESPKPITDEDKNVRSFCECIEKIFYKGLNIQRNVIGFFRAPECWSWLEHIGDEKLGCPYSYVSCIEKIKRSDKVTTNFGKVRLLIRIALVRRCIHVPVQILTFSEGCKSMYSTSSILGDEILSQVLLSVLMIVSKLEFKLDVENAMFLDTTWHLPKAVQLQLVPCNTLGISIMFVSGKALVTNVLQDSVAAENGNVMVGDILDTLNGVVINDSLQGSLVNIMRKGAGQPVSLYVIKGVSRGELYAPLLPLLRQAGIEPKFVVEQNMRDTRINSLTSDTGSKITFVGTIETGERNEVKQIFIAINVLLNTGKSENLDVFIECHDLGIKVINTKTQQVVFEHAYMEISSCGCTTATPFYFAYIAGERMLKKSDIE</sequence>
<feature type="domain" description="RUN" evidence="2">
    <location>
        <begin position="27"/>
        <end position="165"/>
    </location>
</feature>
<dbReference type="PROSITE" id="PS50826">
    <property type="entry name" value="RUN"/>
    <property type="match status" value="1"/>
</dbReference>
<dbReference type="InterPro" id="IPR004012">
    <property type="entry name" value="Run_dom"/>
</dbReference>
<dbReference type="InterPro" id="IPR001478">
    <property type="entry name" value="PDZ"/>
</dbReference>
<dbReference type="SUPFAM" id="SSF140741">
    <property type="entry name" value="RUN domain-like"/>
    <property type="match status" value="1"/>
</dbReference>
<evidence type="ECO:0000313" key="3">
    <source>
        <dbReference type="EMBL" id="JAI54034.1"/>
    </source>
</evidence>
<accession>A0A0P4VNG5</accession>
<dbReference type="InterPro" id="IPR037213">
    <property type="entry name" value="Run_dom_sf"/>
</dbReference>
<dbReference type="PANTHER" id="PTHR46753:SF3">
    <property type="entry name" value="PDZ DOMAIN-CONTAINING PROTEIN"/>
    <property type="match status" value="1"/>
</dbReference>
<feature type="domain" description="PDZ" evidence="1">
    <location>
        <begin position="177"/>
        <end position="244"/>
    </location>
</feature>
<dbReference type="CDD" id="cd17682">
    <property type="entry name" value="RUN_RUFY4_like"/>
    <property type="match status" value="1"/>
</dbReference>
<dbReference type="PANTHER" id="PTHR46753">
    <property type="entry name" value="FYVE AND COILED-COIL DOMAIN-CONTAINING PROTEIN 1"/>
    <property type="match status" value="1"/>
</dbReference>
<dbReference type="InterPro" id="IPR036034">
    <property type="entry name" value="PDZ_sf"/>
</dbReference>
<reference evidence="3" key="1">
    <citation type="journal article" date="2016" name="PLoS Negl. Trop. Dis.">
        <title>A Deep Insight into the Sialome of Rhodnius neglectus, a Vector of Chagas Disease.</title>
        <authorList>
            <person name="Santiago P.B."/>
            <person name="Assumpcao T.C."/>
            <person name="Araujo C.N."/>
            <person name="Bastos I.M."/>
            <person name="Neves D."/>
            <person name="Silva I.G."/>
            <person name="Charneau S."/>
            <person name="Queiroz R.M."/>
            <person name="Raiol T."/>
            <person name="Oliveira J.V."/>
            <person name="Sousa M.V."/>
            <person name="Calvo E."/>
            <person name="Ribeiro J.M."/>
            <person name="Santana J.M."/>
        </authorList>
    </citation>
    <scope>NUCLEOTIDE SEQUENCE</scope>
    <source>
        <tissue evidence="3">Salivary glands</tissue>
    </source>
</reference>
<dbReference type="SMART" id="SM00228">
    <property type="entry name" value="PDZ"/>
    <property type="match status" value="1"/>
</dbReference>
<organism evidence="3">
    <name type="scientific">Rhodnius neglectus</name>
    <dbReference type="NCBI Taxonomy" id="72488"/>
    <lineage>
        <taxon>Eukaryota</taxon>
        <taxon>Metazoa</taxon>
        <taxon>Ecdysozoa</taxon>
        <taxon>Arthropoda</taxon>
        <taxon>Hexapoda</taxon>
        <taxon>Insecta</taxon>
        <taxon>Pterygota</taxon>
        <taxon>Neoptera</taxon>
        <taxon>Paraneoptera</taxon>
        <taxon>Hemiptera</taxon>
        <taxon>Heteroptera</taxon>
        <taxon>Panheteroptera</taxon>
        <taxon>Cimicomorpha</taxon>
        <taxon>Reduviidae</taxon>
        <taxon>Triatominae</taxon>
        <taxon>Rhodnius</taxon>
    </lineage>
</organism>
<evidence type="ECO:0000259" key="2">
    <source>
        <dbReference type="PROSITE" id="PS50826"/>
    </source>
</evidence>